<feature type="region of interest" description="Disordered" evidence="3">
    <location>
        <begin position="64"/>
        <end position="100"/>
    </location>
</feature>
<feature type="compositionally biased region" description="Polar residues" evidence="3">
    <location>
        <begin position="21"/>
        <end position="33"/>
    </location>
</feature>
<keyword evidence="2" id="KW-0040">ANK repeat</keyword>
<keyword evidence="1" id="KW-0677">Repeat</keyword>
<dbReference type="EMBL" id="HBGZ01010077">
    <property type="protein sequence ID" value="CAD9591662.1"/>
    <property type="molecule type" value="Transcribed_RNA"/>
</dbReference>
<feature type="compositionally biased region" description="Polar residues" evidence="3">
    <location>
        <begin position="141"/>
        <end position="150"/>
    </location>
</feature>
<accession>A0A7S2KZT9</accession>
<reference evidence="4" key="1">
    <citation type="submission" date="2021-01" db="EMBL/GenBank/DDBJ databases">
        <authorList>
            <person name="Corre E."/>
            <person name="Pelletier E."/>
            <person name="Niang G."/>
            <person name="Scheremetjew M."/>
            <person name="Finn R."/>
            <person name="Kale V."/>
            <person name="Holt S."/>
            <person name="Cochrane G."/>
            <person name="Meng A."/>
            <person name="Brown T."/>
            <person name="Cohen L."/>
        </authorList>
    </citation>
    <scope>NUCLEOTIDE SEQUENCE</scope>
    <source>
        <strain evidence="4">SM1012Den-03</strain>
    </source>
</reference>
<dbReference type="PANTHER" id="PTHR24153">
    <property type="entry name" value="ESPIN"/>
    <property type="match status" value="1"/>
</dbReference>
<gene>
    <name evidence="4" type="ORF">SMAR0320_LOCUS7194</name>
</gene>
<feature type="compositionally biased region" description="Acidic residues" evidence="3">
    <location>
        <begin position="406"/>
        <end position="415"/>
    </location>
</feature>
<protein>
    <submittedName>
        <fullName evidence="4">Uncharacterized protein</fullName>
    </submittedName>
</protein>
<dbReference type="GO" id="GO:0051017">
    <property type="term" value="P:actin filament bundle assembly"/>
    <property type="evidence" value="ECO:0007669"/>
    <property type="project" value="TreeGrafter"/>
</dbReference>
<evidence type="ECO:0000313" key="4">
    <source>
        <dbReference type="EMBL" id="CAD9591662.1"/>
    </source>
</evidence>
<sequence>MSRSMASNGRGYSQRGHHSDQASYFTETSSVTNPPELLGIVEDGDYDDAISYISETSALTGWTTENSAAPSAPRQQHTTKLGAISEADSEESSRRSSNSFAGISSFGESVETPFAASGVAKAGQCLSPRSNRLPHRPTFGSDESSLVSNASKKRAPVPQLRNPALEDTDEDQMWEAECNCDINPTPLYKVIVSRDWKHVTDLLDGKEEDPVWSLPGLTGFQQLMPNLGVNRPDVTKMKHYQNKLRAQARTWILHRERGSGVLKWRMLPIHVALSYQAPFEVVLRLYHLYPGSIRCRDHRGMLPLHICFYRGGEDRVLELFMDVFPDALDVKDDKGRSAIECTPEDGSDNERRSNIMNLFLKFMMEKQEMIRLQEKVKIMHKPVVVTEEPAAQEAATLGATPRDTADETEKDEAADEEKVNSLKLNAFKLRKPKTPKQETKKVKFQAEVEPKFQAEVETEEDSSFDKYALADGENTPKINGNRLELSHIDEDALDENIEVLQSELMALGKKKKKGIRKMFGKKNQKNGLSYI</sequence>
<name>A0A7S2KZT9_9STRA</name>
<evidence type="ECO:0000256" key="2">
    <source>
        <dbReference type="ARBA" id="ARBA00023043"/>
    </source>
</evidence>
<organism evidence="4">
    <name type="scientific">Skeletonema marinoi</name>
    <dbReference type="NCBI Taxonomy" id="267567"/>
    <lineage>
        <taxon>Eukaryota</taxon>
        <taxon>Sar</taxon>
        <taxon>Stramenopiles</taxon>
        <taxon>Ochrophyta</taxon>
        <taxon>Bacillariophyta</taxon>
        <taxon>Coscinodiscophyceae</taxon>
        <taxon>Thalassiosirophycidae</taxon>
        <taxon>Thalassiosirales</taxon>
        <taxon>Skeletonemataceae</taxon>
        <taxon>Skeletonema</taxon>
        <taxon>Skeletonema marinoi-dohrnii complex</taxon>
    </lineage>
</organism>
<dbReference type="PANTHER" id="PTHR24153:SF8">
    <property type="entry name" value="FORKED, ISOFORM F"/>
    <property type="match status" value="1"/>
</dbReference>
<feature type="compositionally biased region" description="Polar residues" evidence="3">
    <location>
        <begin position="1"/>
        <end position="11"/>
    </location>
</feature>
<evidence type="ECO:0000256" key="3">
    <source>
        <dbReference type="SAM" id="MobiDB-lite"/>
    </source>
</evidence>
<dbReference type="GO" id="GO:0005737">
    <property type="term" value="C:cytoplasm"/>
    <property type="evidence" value="ECO:0007669"/>
    <property type="project" value="TreeGrafter"/>
</dbReference>
<feature type="compositionally biased region" description="Polar residues" evidence="3">
    <location>
        <begin position="64"/>
        <end position="79"/>
    </location>
</feature>
<dbReference type="InterPro" id="IPR052420">
    <property type="entry name" value="Espin/Espin-like"/>
</dbReference>
<proteinExistence type="predicted"/>
<dbReference type="AlphaFoldDB" id="A0A7S2KZT9"/>
<feature type="region of interest" description="Disordered" evidence="3">
    <location>
        <begin position="389"/>
        <end position="419"/>
    </location>
</feature>
<feature type="region of interest" description="Disordered" evidence="3">
    <location>
        <begin position="1"/>
        <end position="42"/>
    </location>
</feature>
<evidence type="ECO:0000256" key="1">
    <source>
        <dbReference type="ARBA" id="ARBA00022737"/>
    </source>
</evidence>
<dbReference type="GO" id="GO:0051015">
    <property type="term" value="F:actin filament binding"/>
    <property type="evidence" value="ECO:0007669"/>
    <property type="project" value="TreeGrafter"/>
</dbReference>
<feature type="region of interest" description="Disordered" evidence="3">
    <location>
        <begin position="123"/>
        <end position="168"/>
    </location>
</feature>